<protein>
    <submittedName>
        <fullName evidence="1">Uncharacterized protein</fullName>
    </submittedName>
</protein>
<organism evidence="2">
    <name type="scientific">Heliothis virescens ascovirus 3e</name>
    <name type="common">HvAV-3e</name>
    <dbReference type="NCBI Taxonomy" id="260797"/>
    <lineage>
        <taxon>Viruses</taxon>
        <taxon>Varidnaviria</taxon>
        <taxon>Bamfordvirae</taxon>
        <taxon>Nucleocytoviricota</taxon>
        <taxon>Megaviricetes</taxon>
        <taxon>Pimascovirales</taxon>
        <taxon>Pimascovirales incertae sedis</taxon>
        <taxon>Ascoviridae</taxon>
        <taxon>Ascovirus</taxon>
        <taxon>Ascovirus hvav3a</taxon>
    </lineage>
</organism>
<name>A4KXG6_HVAVE</name>
<dbReference type="RefSeq" id="YP_001110963.1">
    <property type="nucleotide sequence ID" value="NC_009233.1"/>
</dbReference>
<organismHost>
    <name type="scientific">Noctuidae</name>
    <name type="common">owlet moths</name>
    <dbReference type="NCBI Taxonomy" id="7100"/>
</organismHost>
<dbReference type="EMBL" id="EF133465">
    <property type="protein sequence ID" value="ABO37297.1"/>
    <property type="molecule type" value="Genomic_DNA"/>
</dbReference>
<evidence type="ECO:0000313" key="1">
    <source>
        <dbReference type="EMBL" id="ABO37297.1"/>
    </source>
</evidence>
<keyword evidence="2" id="KW-1185">Reference proteome</keyword>
<dbReference type="GeneID" id="5076058"/>
<dbReference type="OrthoDB" id="22620at10239"/>
<evidence type="ECO:0000313" key="2">
    <source>
        <dbReference type="Proteomes" id="UP000001324"/>
    </source>
</evidence>
<accession>A4KXG6</accession>
<dbReference type="Proteomes" id="UP000001324">
    <property type="component" value="Segment"/>
</dbReference>
<proteinExistence type="predicted"/>
<reference evidence="1 2" key="1">
    <citation type="journal article" date="2007" name="J. Gen. Virol.">
        <title>Sequence and organization of the Heliothis virescens ascovirus genome.</title>
        <authorList>
            <person name="Asgari S."/>
            <person name="Davis J."/>
            <person name="Wood D."/>
            <person name="Wilson P."/>
            <person name="McGrath A."/>
        </authorList>
    </citation>
    <scope>NUCLEOTIDE SEQUENCE [LARGE SCALE GENOMIC DNA]</scope>
    <source>
        <strain evidence="2">HvAv-3e</strain>
    </source>
</reference>
<dbReference type="KEGG" id="vg:5076058"/>
<sequence>MHYIAQKRFSRPLQHIMDRYAKYYVKSRQVIPYGAQNWSAQTLPHIHRPLAADWAEAKSYQSYRLVFFENFINNFLANQYGNEDRDTLMLCTEIIWGSMIEACGTATCDEYTAWLLGELTLNGEHGSYAILCAMSRYSKRRGCGHKSILKMDCTDRIVLDAMYGETLYGREKVRQVNSQIIFGDSTNAAVDYSVDLDTVRSLPLNANDELKLHSSLKCYRDYFRDHMPDLIKQNMPDGGVADATDIEICCNMFVSILSNKIKFN</sequence>